<dbReference type="WBParaSite" id="scaffold10418_cov154.g14791">
    <property type="protein sequence ID" value="scaffold10418_cov154.g14791"/>
    <property type="gene ID" value="scaffold10418_cov154.g14791"/>
</dbReference>
<reference evidence="4" key="1">
    <citation type="submission" date="2022-11" db="UniProtKB">
        <authorList>
            <consortium name="WormBaseParasite"/>
        </authorList>
    </citation>
    <scope>IDENTIFICATION</scope>
</reference>
<evidence type="ECO:0000313" key="4">
    <source>
        <dbReference type="WBParaSite" id="scaffold10418_cov154.g14791"/>
    </source>
</evidence>
<keyword evidence="2" id="KW-0732">Signal</keyword>
<dbReference type="Proteomes" id="UP000887561">
    <property type="component" value="Unplaced"/>
</dbReference>
<organism evidence="3 4">
    <name type="scientific">Meloidogyne javanica</name>
    <name type="common">Root-knot nematode worm</name>
    <dbReference type="NCBI Taxonomy" id="6303"/>
    <lineage>
        <taxon>Eukaryota</taxon>
        <taxon>Metazoa</taxon>
        <taxon>Ecdysozoa</taxon>
        <taxon>Nematoda</taxon>
        <taxon>Chromadorea</taxon>
        <taxon>Rhabditida</taxon>
        <taxon>Tylenchina</taxon>
        <taxon>Tylenchomorpha</taxon>
        <taxon>Tylenchoidea</taxon>
        <taxon>Meloidogynidae</taxon>
        <taxon>Meloidogyninae</taxon>
        <taxon>Meloidogyne</taxon>
        <taxon>Meloidogyne incognita group</taxon>
    </lineage>
</organism>
<feature type="region of interest" description="Disordered" evidence="1">
    <location>
        <begin position="21"/>
        <end position="77"/>
    </location>
</feature>
<feature type="chain" id="PRO_5037436202" evidence="2">
    <location>
        <begin position="19"/>
        <end position="230"/>
    </location>
</feature>
<name>A0A915LFX9_MELJA</name>
<feature type="compositionally biased region" description="Basic and acidic residues" evidence="1">
    <location>
        <begin position="38"/>
        <end position="53"/>
    </location>
</feature>
<dbReference type="AlphaFoldDB" id="A0A915LFX9"/>
<evidence type="ECO:0000313" key="3">
    <source>
        <dbReference type="Proteomes" id="UP000887561"/>
    </source>
</evidence>
<keyword evidence="3" id="KW-1185">Reference proteome</keyword>
<proteinExistence type="predicted"/>
<feature type="compositionally biased region" description="Polar residues" evidence="1">
    <location>
        <begin position="66"/>
        <end position="77"/>
    </location>
</feature>
<accession>A0A915LFX9</accession>
<evidence type="ECO:0000256" key="1">
    <source>
        <dbReference type="SAM" id="MobiDB-lite"/>
    </source>
</evidence>
<sequence>MKISKALLLCFIITPITCPPRKRGKAVRGANQEQENPTEERQWPDIYGYRDVEGSTGTGTGERDVASSNFPSSHSEINFNIPPNLQCLETRFGNNPFFSQQQMPQQNIDPYGGQHFKVEEAKKKNYYGKDYGQWIALLNSGKERYEIVIDDKDVYNIKCKICDKTLMLNDGRKLNAHNESHNRLINNEQMSGHRNVQRKEQAMREQDIANTISEIFGDDDITTGIFLKHA</sequence>
<protein>
    <submittedName>
        <fullName evidence="4">Uncharacterized protein</fullName>
    </submittedName>
</protein>
<feature type="signal peptide" evidence="2">
    <location>
        <begin position="1"/>
        <end position="18"/>
    </location>
</feature>
<evidence type="ECO:0000256" key="2">
    <source>
        <dbReference type="SAM" id="SignalP"/>
    </source>
</evidence>